<evidence type="ECO:0000256" key="6">
    <source>
        <dbReference type="SAM" id="Phobius"/>
    </source>
</evidence>
<evidence type="ECO:0000256" key="4">
    <source>
        <dbReference type="ARBA" id="ARBA00022989"/>
    </source>
</evidence>
<feature type="transmembrane region" description="Helical" evidence="6">
    <location>
        <begin position="71"/>
        <end position="91"/>
    </location>
</feature>
<feature type="transmembrane region" description="Helical" evidence="6">
    <location>
        <begin position="283"/>
        <end position="300"/>
    </location>
</feature>
<evidence type="ECO:0000256" key="3">
    <source>
        <dbReference type="ARBA" id="ARBA00022692"/>
    </source>
</evidence>
<evidence type="ECO:0000313" key="9">
    <source>
        <dbReference type="Proteomes" id="UP000071641"/>
    </source>
</evidence>
<dbReference type="AlphaFoldDB" id="A0A128EU93"/>
<protein>
    <submittedName>
        <fullName evidence="8">Putative DMT superfamily transporter inner membrane protein</fullName>
    </submittedName>
</protein>
<feature type="domain" description="EamA" evidence="7">
    <location>
        <begin position="165"/>
        <end position="297"/>
    </location>
</feature>
<feature type="transmembrane region" description="Helical" evidence="6">
    <location>
        <begin position="12"/>
        <end position="35"/>
    </location>
</feature>
<feature type="transmembrane region" description="Helical" evidence="6">
    <location>
        <begin position="196"/>
        <end position="215"/>
    </location>
</feature>
<dbReference type="Proteomes" id="UP000071641">
    <property type="component" value="Unassembled WGS sequence"/>
</dbReference>
<dbReference type="InterPro" id="IPR037185">
    <property type="entry name" value="EmrE-like"/>
</dbReference>
<sequence>MKGFFTNIDSTLQGSLAILFSSILWGTTGTAAAFAPDISPLGIGAFSMGVSGLLLAFLARKPLQADWSLILQSRAALLIGVVALAVYPLAFYSSMRMAGVAVGTVVSIASAPFMTVVINRLFGKANIVSFRWVMSFLLGTIGIVMLTFAESAHTAVSSDSSQKLLGVLLGLVAGLSYAIYAWVAKQLIDTGVKSDSAMAAIFGLGALLLLPTLAFTGDNLFSTWSNASVSLYMALIPMFVGYLAFGFGLRHVDASKATLLTLFEPVVAACFAVLIVGEVIAPIGWIGMALIMVCLVLQATESKAKAPQEIATDCTQA</sequence>
<organism evidence="8 9">
    <name type="scientific">Grimontia celer</name>
    <dbReference type="NCBI Taxonomy" id="1796497"/>
    <lineage>
        <taxon>Bacteria</taxon>
        <taxon>Pseudomonadati</taxon>
        <taxon>Pseudomonadota</taxon>
        <taxon>Gammaproteobacteria</taxon>
        <taxon>Vibrionales</taxon>
        <taxon>Vibrionaceae</taxon>
        <taxon>Grimontia</taxon>
    </lineage>
</organism>
<dbReference type="GO" id="GO:0016020">
    <property type="term" value="C:membrane"/>
    <property type="evidence" value="ECO:0007669"/>
    <property type="project" value="UniProtKB-SubCell"/>
</dbReference>
<dbReference type="SUPFAM" id="SSF103481">
    <property type="entry name" value="Multidrug resistance efflux transporter EmrE"/>
    <property type="match status" value="1"/>
</dbReference>
<evidence type="ECO:0000259" key="7">
    <source>
        <dbReference type="Pfam" id="PF00892"/>
    </source>
</evidence>
<keyword evidence="3 6" id="KW-0812">Transmembrane</keyword>
<dbReference type="EMBL" id="FIZX01000001">
    <property type="protein sequence ID" value="CZF78133.1"/>
    <property type="molecule type" value="Genomic_DNA"/>
</dbReference>
<dbReference type="RefSeq" id="WP_062660995.1">
    <property type="nucleotide sequence ID" value="NZ_FIZX01000001.1"/>
</dbReference>
<gene>
    <name evidence="8" type="ORF">GCE9029_00645</name>
</gene>
<feature type="transmembrane region" description="Helical" evidence="6">
    <location>
        <begin position="97"/>
        <end position="118"/>
    </location>
</feature>
<evidence type="ECO:0000256" key="5">
    <source>
        <dbReference type="ARBA" id="ARBA00023136"/>
    </source>
</evidence>
<proteinExistence type="inferred from homology"/>
<feature type="transmembrane region" description="Helical" evidence="6">
    <location>
        <begin position="41"/>
        <end position="59"/>
    </location>
</feature>
<feature type="transmembrane region" description="Helical" evidence="6">
    <location>
        <begin position="130"/>
        <end position="149"/>
    </location>
</feature>
<accession>A0A128EU93</accession>
<comment type="subcellular location">
    <subcellularLocation>
        <location evidence="1">Membrane</location>
        <topology evidence="1">Multi-pass membrane protein</topology>
    </subcellularLocation>
</comment>
<dbReference type="InterPro" id="IPR000620">
    <property type="entry name" value="EamA_dom"/>
</dbReference>
<dbReference type="Pfam" id="PF00892">
    <property type="entry name" value="EamA"/>
    <property type="match status" value="2"/>
</dbReference>
<feature type="transmembrane region" description="Helical" evidence="6">
    <location>
        <begin position="257"/>
        <end position="277"/>
    </location>
</feature>
<feature type="transmembrane region" description="Helical" evidence="6">
    <location>
        <begin position="164"/>
        <end position="184"/>
    </location>
</feature>
<reference evidence="9" key="1">
    <citation type="submission" date="2016-02" db="EMBL/GenBank/DDBJ databases">
        <authorList>
            <person name="Rodrigo-Torres Lidia"/>
            <person name="Arahal R.David."/>
        </authorList>
    </citation>
    <scope>NUCLEOTIDE SEQUENCE [LARGE SCALE GENOMIC DNA]</scope>
    <source>
        <strain evidence="9">CECT 9029</strain>
    </source>
</reference>
<comment type="similarity">
    <text evidence="2">Belongs to the EamA transporter family.</text>
</comment>
<evidence type="ECO:0000313" key="8">
    <source>
        <dbReference type="EMBL" id="CZF78133.1"/>
    </source>
</evidence>
<dbReference type="PANTHER" id="PTHR32322:SF2">
    <property type="entry name" value="EAMA DOMAIN-CONTAINING PROTEIN"/>
    <property type="match status" value="1"/>
</dbReference>
<evidence type="ECO:0000256" key="1">
    <source>
        <dbReference type="ARBA" id="ARBA00004141"/>
    </source>
</evidence>
<dbReference type="STRING" id="1796497.GCE9029_00645"/>
<dbReference type="OrthoDB" id="9787117at2"/>
<name>A0A128EU93_9GAMM</name>
<feature type="transmembrane region" description="Helical" evidence="6">
    <location>
        <begin position="227"/>
        <end position="245"/>
    </location>
</feature>
<evidence type="ECO:0000256" key="2">
    <source>
        <dbReference type="ARBA" id="ARBA00007362"/>
    </source>
</evidence>
<keyword evidence="9" id="KW-1185">Reference proteome</keyword>
<feature type="domain" description="EamA" evidence="7">
    <location>
        <begin position="14"/>
        <end position="147"/>
    </location>
</feature>
<keyword evidence="5 6" id="KW-0472">Membrane</keyword>
<dbReference type="PANTHER" id="PTHR32322">
    <property type="entry name" value="INNER MEMBRANE TRANSPORTER"/>
    <property type="match status" value="1"/>
</dbReference>
<keyword evidence="4 6" id="KW-1133">Transmembrane helix</keyword>
<dbReference type="InterPro" id="IPR050638">
    <property type="entry name" value="AA-Vitamin_Transporters"/>
</dbReference>